<evidence type="ECO:0000256" key="12">
    <source>
        <dbReference type="ARBA" id="ARBA00023125"/>
    </source>
</evidence>
<evidence type="ECO:0000256" key="3">
    <source>
        <dbReference type="ARBA" id="ARBA00022723"/>
    </source>
</evidence>
<name>A0ABT0G9M4_9ACTN</name>
<keyword evidence="5" id="KW-0547">Nucleotide-binding</keyword>
<evidence type="ECO:0000256" key="14">
    <source>
        <dbReference type="ARBA" id="ARBA00038000"/>
    </source>
</evidence>
<reference evidence="18 19" key="1">
    <citation type="submission" date="2022-04" db="EMBL/GenBank/DDBJ databases">
        <title>Genome draft of Actinomadura sp. ATCC 31491.</title>
        <authorList>
            <person name="Shi X."/>
            <person name="Du Y."/>
        </authorList>
    </citation>
    <scope>NUCLEOTIDE SEQUENCE [LARGE SCALE GENOMIC DNA]</scope>
    <source>
        <strain evidence="18 19">ATCC 31491</strain>
    </source>
</reference>
<comment type="subcellular location">
    <subcellularLocation>
        <location evidence="1">Cytoplasm</location>
    </subcellularLocation>
</comment>
<accession>A0ABT0G9M4</accession>
<keyword evidence="19" id="KW-1185">Reference proteome</keyword>
<dbReference type="Proteomes" id="UP001317259">
    <property type="component" value="Unassembled WGS sequence"/>
</dbReference>
<feature type="domain" description="ABC transporter" evidence="17">
    <location>
        <begin position="476"/>
        <end position="806"/>
    </location>
</feature>
<keyword evidence="13" id="KW-0234">DNA repair</keyword>
<evidence type="ECO:0000259" key="17">
    <source>
        <dbReference type="PROSITE" id="PS50893"/>
    </source>
</evidence>
<evidence type="ECO:0000256" key="9">
    <source>
        <dbReference type="ARBA" id="ARBA00022833"/>
    </source>
</evidence>
<keyword evidence="3" id="KW-0479">Metal-binding</keyword>
<dbReference type="RefSeq" id="WP_242376889.1">
    <property type="nucleotide sequence ID" value="NZ_JAKRKC020000003.1"/>
</dbReference>
<keyword evidence="9" id="KW-0862">Zinc</keyword>
<evidence type="ECO:0000256" key="6">
    <source>
        <dbReference type="ARBA" id="ARBA00022763"/>
    </source>
</evidence>
<dbReference type="Gene3D" id="3.40.50.300">
    <property type="entry name" value="P-loop containing nucleotide triphosphate hydrolases"/>
    <property type="match status" value="2"/>
</dbReference>
<evidence type="ECO:0000313" key="18">
    <source>
        <dbReference type="EMBL" id="MCK2221103.1"/>
    </source>
</evidence>
<evidence type="ECO:0000256" key="5">
    <source>
        <dbReference type="ARBA" id="ARBA00022741"/>
    </source>
</evidence>
<evidence type="ECO:0000256" key="16">
    <source>
        <dbReference type="ARBA" id="ARBA00042156"/>
    </source>
</evidence>
<dbReference type="SUPFAM" id="SSF52540">
    <property type="entry name" value="P-loop containing nucleoside triphosphate hydrolases"/>
    <property type="match status" value="2"/>
</dbReference>
<keyword evidence="10" id="KW-0067">ATP-binding</keyword>
<protein>
    <recommendedName>
        <fullName evidence="15">UvrABC system protein A</fullName>
    </recommendedName>
    <alternativeName>
        <fullName evidence="16">Excinuclease ABC subunit A</fullName>
    </alternativeName>
</protein>
<dbReference type="Pfam" id="PF17755">
    <property type="entry name" value="UvrA_DNA-bind"/>
    <property type="match status" value="1"/>
</dbReference>
<dbReference type="Gene3D" id="1.10.8.280">
    <property type="entry name" value="ABC transporter ATPase domain-like"/>
    <property type="match status" value="1"/>
</dbReference>
<evidence type="ECO:0000256" key="1">
    <source>
        <dbReference type="ARBA" id="ARBA00004496"/>
    </source>
</evidence>
<dbReference type="InterPro" id="IPR003439">
    <property type="entry name" value="ABC_transporter-like_ATP-bd"/>
</dbReference>
<keyword evidence="2" id="KW-0963">Cytoplasm</keyword>
<dbReference type="InterPro" id="IPR003593">
    <property type="entry name" value="AAA+_ATPase"/>
</dbReference>
<keyword evidence="11" id="KW-0267">Excision nuclease</keyword>
<dbReference type="PROSITE" id="PS00211">
    <property type="entry name" value="ABC_TRANSPORTER_1"/>
    <property type="match status" value="1"/>
</dbReference>
<dbReference type="PROSITE" id="PS50893">
    <property type="entry name" value="ABC_TRANSPORTER_2"/>
    <property type="match status" value="2"/>
</dbReference>
<dbReference type="SMART" id="SM00382">
    <property type="entry name" value="AAA"/>
    <property type="match status" value="2"/>
</dbReference>
<keyword evidence="7" id="KW-0228">DNA excision</keyword>
<proteinExistence type="inferred from homology"/>
<keyword evidence="12" id="KW-0238">DNA-binding</keyword>
<dbReference type="InterPro" id="IPR041552">
    <property type="entry name" value="UvrA_DNA-bd"/>
</dbReference>
<comment type="caution">
    <text evidence="18">The sequence shown here is derived from an EMBL/GenBank/DDBJ whole genome shotgun (WGS) entry which is preliminary data.</text>
</comment>
<evidence type="ECO:0000256" key="10">
    <source>
        <dbReference type="ARBA" id="ARBA00022840"/>
    </source>
</evidence>
<dbReference type="PANTHER" id="PTHR43152">
    <property type="entry name" value="UVRABC SYSTEM PROTEIN A"/>
    <property type="match status" value="1"/>
</dbReference>
<evidence type="ECO:0000256" key="2">
    <source>
        <dbReference type="ARBA" id="ARBA00022490"/>
    </source>
</evidence>
<dbReference type="InterPro" id="IPR027417">
    <property type="entry name" value="P-loop_NTPase"/>
</dbReference>
<evidence type="ECO:0000256" key="13">
    <source>
        <dbReference type="ARBA" id="ARBA00023204"/>
    </source>
</evidence>
<gene>
    <name evidence="18" type="ORF">MF672_045975</name>
</gene>
<keyword evidence="4" id="KW-0677">Repeat</keyword>
<comment type="similarity">
    <text evidence="14">Belongs to the ABC transporter superfamily. UvrA family.</text>
</comment>
<evidence type="ECO:0000256" key="4">
    <source>
        <dbReference type="ARBA" id="ARBA00022737"/>
    </source>
</evidence>
<evidence type="ECO:0000313" key="19">
    <source>
        <dbReference type="Proteomes" id="UP001317259"/>
    </source>
</evidence>
<sequence>MTDSTGGAVEVTGARTHNLRGIDVRLPHGRIVAFTGVSGSGKTSLAIDTVHAEAQLRYLEGLSPFVRQFITPKDRPKVDRITGLGVTLAVDQRNANRSHMSTVASLTGLDDYLRLLFARLPGLATGAGAATRALTTAHFDRFSPEGRCPACLGLGGTSSPDPHRLIERPGLPLLAGATTWFDRPGADAEAMAALARLDGVDLALPWRDLPARFRERVLHGTGEEGVRYTSVIRHKRTGNEVTIEHGEPLPGLLAEVDRLYRASGTDSARARYEAYMSTATCPRCGGSGFGESARSVALAGHTYPELVEGTVDDLAAWAALLPTGLNHGQREVADTVLADLGTRLSLLSRLGIGHLQVNRTAPSLSGGELQRTRTAAQLSTALTGVIFVLDEPSAGLHPADKEPLEHIVRELRDAGNTVLLVEHDPDLVAAADWVVDIGPGAGRHGGRLVAAGTPEHVAAVPESVTGRYLASDAPRIRRRRRPPTGRHLVLREVDVHNVHLAEVALPLGVLTCVTGVSGSGKSSLLHDALGRSLAAALNGGDDPGTVGRLDGADRLTWVRTVDQQPIGRTPRSNPATYTKAFDHIRKLFAATPQARARGLTASSFSFNSPGGRCEDCTGYGRRLIDLSFLPGMWVTCETCDGRRFTPPVLEVAYQGLAIDQVLELTVEEAARVFAGTPAVARVMDALTRVGLGYLALGQSAMELSGGEAQRIKLAAALLQGAQERGNGLVIIDEPLAGLHPADVQRIFDGLDALLDQGTTVVIAEHDLHAAAVSDWLIDMGPGAGPAGGRVLAAGTPEEVAAADTLTARYLRDLKS</sequence>
<feature type="domain" description="ABC transporter" evidence="17">
    <location>
        <begin position="226"/>
        <end position="464"/>
    </location>
</feature>
<evidence type="ECO:0000256" key="7">
    <source>
        <dbReference type="ARBA" id="ARBA00022769"/>
    </source>
</evidence>
<organism evidence="18 19">
    <name type="scientific">Actinomadura luzonensis</name>
    <dbReference type="NCBI Taxonomy" id="2805427"/>
    <lineage>
        <taxon>Bacteria</taxon>
        <taxon>Bacillati</taxon>
        <taxon>Actinomycetota</taxon>
        <taxon>Actinomycetes</taxon>
        <taxon>Streptosporangiales</taxon>
        <taxon>Thermomonosporaceae</taxon>
        <taxon>Actinomadura</taxon>
    </lineage>
</organism>
<evidence type="ECO:0000256" key="15">
    <source>
        <dbReference type="ARBA" id="ARBA00039316"/>
    </source>
</evidence>
<keyword evidence="6" id="KW-0227">DNA damage</keyword>
<dbReference type="InterPro" id="IPR017871">
    <property type="entry name" value="ABC_transporter-like_CS"/>
</dbReference>
<evidence type="ECO:0000256" key="8">
    <source>
        <dbReference type="ARBA" id="ARBA00022771"/>
    </source>
</evidence>
<dbReference type="Gene3D" id="1.20.1580.10">
    <property type="entry name" value="ABC transporter ATPase like domain"/>
    <property type="match status" value="2"/>
</dbReference>
<dbReference type="EMBL" id="JAKRKC020000003">
    <property type="protein sequence ID" value="MCK2221103.1"/>
    <property type="molecule type" value="Genomic_DNA"/>
</dbReference>
<dbReference type="PANTHER" id="PTHR43152:SF3">
    <property type="entry name" value="UVRABC SYSTEM PROTEIN A"/>
    <property type="match status" value="1"/>
</dbReference>
<keyword evidence="8" id="KW-0863">Zinc-finger</keyword>
<evidence type="ECO:0000256" key="11">
    <source>
        <dbReference type="ARBA" id="ARBA00022881"/>
    </source>
</evidence>